<proteinExistence type="inferred from homology"/>
<feature type="region of interest" description="Disordered" evidence="2">
    <location>
        <begin position="1"/>
        <end position="27"/>
    </location>
</feature>
<evidence type="ECO:0000313" key="4">
    <source>
        <dbReference type="EMBL" id="VEN73467.1"/>
    </source>
</evidence>
<name>A0A484HJR0_9BACT</name>
<evidence type="ECO:0000256" key="2">
    <source>
        <dbReference type="SAM" id="MobiDB-lite"/>
    </source>
</evidence>
<comment type="similarity">
    <text evidence="1">Belongs to the metallophosphoesterase superfamily. YfcE family.</text>
</comment>
<gene>
    <name evidence="4" type="ORF">EPICR_180021</name>
</gene>
<accession>A0A484HJR0</accession>
<reference evidence="4" key="1">
    <citation type="submission" date="2019-01" db="EMBL/GenBank/DDBJ databases">
        <authorList>
            <consortium name="Genoscope - CEA"/>
            <person name="William W."/>
        </authorList>
    </citation>
    <scope>NUCLEOTIDE SEQUENCE</scope>
    <source>
        <strain evidence="4">CR-1</strain>
    </source>
</reference>
<sequence length="223" mass="24077">MHAQSPGLPVKSREDHPGLPKTGIMADSHGDAGAIEAAARFLKKLGCGPLFHLGDICDSLRPETAGPCVERVRARNIRAVKGNNDHILALNMKGRLRPGEPPGVVEYLNALPQTLTFHHAVFCHSLPFEREMGASAMTGILGPGEAARFFKRRPGAILFRGHSHAPGVLFQKDGVVREKSISQGRETDLKEKIPCVVTCGALSQGLCMVWHPGENRLSCHAFA</sequence>
<feature type="domain" description="Calcineurin-like phosphoesterase" evidence="3">
    <location>
        <begin position="22"/>
        <end position="168"/>
    </location>
</feature>
<evidence type="ECO:0000256" key="1">
    <source>
        <dbReference type="ARBA" id="ARBA00008950"/>
    </source>
</evidence>
<dbReference type="Gene3D" id="3.60.21.10">
    <property type="match status" value="1"/>
</dbReference>
<dbReference type="InterPro" id="IPR029052">
    <property type="entry name" value="Metallo-depent_PP-like"/>
</dbReference>
<evidence type="ECO:0000259" key="3">
    <source>
        <dbReference type="Pfam" id="PF12850"/>
    </source>
</evidence>
<dbReference type="InterPro" id="IPR024654">
    <property type="entry name" value="Calcineurin-like_PHP_lpxH"/>
</dbReference>
<dbReference type="SUPFAM" id="SSF56300">
    <property type="entry name" value="Metallo-dependent phosphatases"/>
    <property type="match status" value="1"/>
</dbReference>
<dbReference type="Pfam" id="PF12850">
    <property type="entry name" value="Metallophos_2"/>
    <property type="match status" value="1"/>
</dbReference>
<protein>
    <recommendedName>
        <fullName evidence="3">Calcineurin-like phosphoesterase domain-containing protein</fullName>
    </recommendedName>
</protein>
<organism evidence="4">
    <name type="scientific">uncultured Desulfobacteraceae bacterium</name>
    <dbReference type="NCBI Taxonomy" id="218296"/>
    <lineage>
        <taxon>Bacteria</taxon>
        <taxon>Pseudomonadati</taxon>
        <taxon>Thermodesulfobacteriota</taxon>
        <taxon>Desulfobacteria</taxon>
        <taxon>Desulfobacterales</taxon>
        <taxon>Desulfobacteraceae</taxon>
        <taxon>environmental samples</taxon>
    </lineage>
</organism>
<dbReference type="EMBL" id="CAACVI010000010">
    <property type="protein sequence ID" value="VEN73467.1"/>
    <property type="molecule type" value="Genomic_DNA"/>
</dbReference>
<dbReference type="AlphaFoldDB" id="A0A484HJR0"/>